<proteinExistence type="predicted"/>
<evidence type="ECO:0000313" key="3">
    <source>
        <dbReference type="Proteomes" id="UP000319296"/>
    </source>
</evidence>
<sequence length="284" mass="33888">MQTKISVLINTLNEEKNIRNCLESVKWADEIIIVDMYSDDKTVEIAKEFTDKIYFFEKCGYADPARQFAVDIANSEWVLIIDADELVSYKMYNRIKDIIENNLADIVYFPRNNYFFGKLLIGSGWGALQDFQPRLFKKAFVKMTGKVHDIFDISHDARKYYIKNHEEGFIHFNYIDVEHFLEKSNRYTTIEAKNMFEGIKSEMTFTKLLKKIFKDFIKRLFIQKGYKDEKYGFSLSILMTSYYISSYLKFNLMKKYNSSNPKYKIIEEYKKKAEEILNEYKNHE</sequence>
<dbReference type="Proteomes" id="UP000319296">
    <property type="component" value="Unassembled WGS sequence"/>
</dbReference>
<organism evidence="2 3">
    <name type="scientific">Candidatus Acididesulfobacter diazotrophicus</name>
    <dbReference type="NCBI Taxonomy" id="2597226"/>
    <lineage>
        <taxon>Bacteria</taxon>
        <taxon>Deltaproteobacteria</taxon>
        <taxon>Candidatus Acidulodesulfobacterales</taxon>
        <taxon>Candidatus Acididesulfobacter</taxon>
    </lineage>
</organism>
<accession>A0A519BKI8</accession>
<dbReference type="AlphaFoldDB" id="A0A519BKI8"/>
<dbReference type="InterPro" id="IPR001173">
    <property type="entry name" value="Glyco_trans_2-like"/>
</dbReference>
<dbReference type="Gene3D" id="3.90.550.10">
    <property type="entry name" value="Spore Coat Polysaccharide Biosynthesis Protein SpsA, Chain A"/>
    <property type="match status" value="1"/>
</dbReference>
<gene>
    <name evidence="2" type="ORF">EVG15_09550</name>
</gene>
<dbReference type="PANTHER" id="PTHR43630:SF2">
    <property type="entry name" value="GLYCOSYLTRANSFERASE"/>
    <property type="match status" value="1"/>
</dbReference>
<dbReference type="Pfam" id="PF00535">
    <property type="entry name" value="Glycos_transf_2"/>
    <property type="match status" value="1"/>
</dbReference>
<comment type="caution">
    <text evidence="2">The sequence shown here is derived from an EMBL/GenBank/DDBJ whole genome shotgun (WGS) entry which is preliminary data.</text>
</comment>
<dbReference type="GO" id="GO:0016740">
    <property type="term" value="F:transferase activity"/>
    <property type="evidence" value="ECO:0007669"/>
    <property type="project" value="UniProtKB-KW"/>
</dbReference>
<dbReference type="PANTHER" id="PTHR43630">
    <property type="entry name" value="POLY-BETA-1,6-N-ACETYL-D-GLUCOSAMINE SYNTHASE"/>
    <property type="match status" value="1"/>
</dbReference>
<name>A0A519BKI8_9DELT</name>
<keyword evidence="2" id="KW-0808">Transferase</keyword>
<feature type="domain" description="Glycosyltransferase 2-like" evidence="1">
    <location>
        <begin position="6"/>
        <end position="131"/>
    </location>
</feature>
<evidence type="ECO:0000259" key="1">
    <source>
        <dbReference type="Pfam" id="PF00535"/>
    </source>
</evidence>
<dbReference type="InterPro" id="IPR029044">
    <property type="entry name" value="Nucleotide-diphossugar_trans"/>
</dbReference>
<evidence type="ECO:0000313" key="2">
    <source>
        <dbReference type="EMBL" id="RZD17769.1"/>
    </source>
</evidence>
<dbReference type="SUPFAM" id="SSF53448">
    <property type="entry name" value="Nucleotide-diphospho-sugar transferases"/>
    <property type="match status" value="1"/>
</dbReference>
<protein>
    <submittedName>
        <fullName evidence="2">Glycosyltransferase family 2 protein</fullName>
    </submittedName>
</protein>
<reference evidence="2 3" key="1">
    <citation type="journal article" date="2019" name="ISME J.">
        <title>Insights into ecological role of a new deltaproteobacterial order Candidatus Acidulodesulfobacterales by metagenomics and metatranscriptomics.</title>
        <authorList>
            <person name="Tan S."/>
            <person name="Liu J."/>
            <person name="Fang Y."/>
            <person name="Hedlund B.P."/>
            <person name="Lian Z.H."/>
            <person name="Huang L.Y."/>
            <person name="Li J.T."/>
            <person name="Huang L.N."/>
            <person name="Li W.J."/>
            <person name="Jiang H.C."/>
            <person name="Dong H.L."/>
            <person name="Shu W.S."/>
        </authorList>
    </citation>
    <scope>NUCLEOTIDE SEQUENCE [LARGE SCALE GENOMIC DNA]</scope>
    <source>
        <strain evidence="2">AP1</strain>
    </source>
</reference>
<dbReference type="CDD" id="cd02511">
    <property type="entry name" value="Beta4Glucosyltransferase"/>
    <property type="match status" value="1"/>
</dbReference>
<dbReference type="EMBL" id="SGBB01000023">
    <property type="protein sequence ID" value="RZD17769.1"/>
    <property type="molecule type" value="Genomic_DNA"/>
</dbReference>